<feature type="domain" description="YtkA-like" evidence="1">
    <location>
        <begin position="189"/>
        <end position="273"/>
    </location>
</feature>
<evidence type="ECO:0000313" key="2">
    <source>
        <dbReference type="EMBL" id="RKD13703.1"/>
    </source>
</evidence>
<protein>
    <recommendedName>
        <fullName evidence="1">YtkA-like domain-containing protein</fullName>
    </recommendedName>
</protein>
<reference evidence="2 3" key="1">
    <citation type="submission" date="2016-07" db="EMBL/GenBank/DDBJ databases">
        <title>Genome of Pelobium manganitolerans.</title>
        <authorList>
            <person name="Wu S."/>
            <person name="Wang G."/>
        </authorList>
    </citation>
    <scope>NUCLEOTIDE SEQUENCE [LARGE SCALE GENOMIC DNA]</scope>
    <source>
        <strain evidence="2 3">YS-25</strain>
    </source>
</reference>
<dbReference type="EMBL" id="MBTA01000027">
    <property type="protein sequence ID" value="RKD13703.1"/>
    <property type="molecule type" value="Genomic_DNA"/>
</dbReference>
<dbReference type="OrthoDB" id="1065544at2"/>
<gene>
    <name evidence="2" type="ORF">BCY91_09010</name>
</gene>
<keyword evidence="3" id="KW-1185">Reference proteome</keyword>
<sequence>MLSATEAKQFALSSQYSILNTKIMKNFFKYIAISAVAFTLASCSKDNETLPFNSNKIKIGEAYAIGAATKIQLWADAGLETGYNKLYLSAIDSVSGQAKTDVNFNILPMMTMTMSGGMKMQHSCPFEQANASAKKDGLTPAAAVFSMPTTDSGFWEMEVTINNKKAVIPFSVKEPKQSRLLMVKSTADNSNYLVALIPNATYKIGVNDFELFVTKKINGMTYTPADDLKLSIEPEMPDMGHGSPNNVNPALTSNGHYKGKVNFTMSGYWKVNLQIKNASGVAIAEDTAFNITF</sequence>
<organism evidence="2 3">
    <name type="scientific">Pelobium manganitolerans</name>
    <dbReference type="NCBI Taxonomy" id="1842495"/>
    <lineage>
        <taxon>Bacteria</taxon>
        <taxon>Pseudomonadati</taxon>
        <taxon>Bacteroidota</taxon>
        <taxon>Sphingobacteriia</taxon>
        <taxon>Sphingobacteriales</taxon>
        <taxon>Sphingobacteriaceae</taxon>
        <taxon>Pelobium</taxon>
    </lineage>
</organism>
<accession>A0A419S341</accession>
<evidence type="ECO:0000259" key="1">
    <source>
        <dbReference type="Pfam" id="PF13115"/>
    </source>
</evidence>
<evidence type="ECO:0000313" key="3">
    <source>
        <dbReference type="Proteomes" id="UP000283433"/>
    </source>
</evidence>
<dbReference type="AlphaFoldDB" id="A0A419S341"/>
<proteinExistence type="predicted"/>
<dbReference type="Proteomes" id="UP000283433">
    <property type="component" value="Unassembled WGS sequence"/>
</dbReference>
<name>A0A419S341_9SPHI</name>
<comment type="caution">
    <text evidence="2">The sequence shown here is derived from an EMBL/GenBank/DDBJ whole genome shotgun (WGS) entry which is preliminary data.</text>
</comment>
<dbReference type="InterPro" id="IPR032693">
    <property type="entry name" value="YtkA-like_dom"/>
</dbReference>
<dbReference type="Pfam" id="PF13115">
    <property type="entry name" value="YtkA"/>
    <property type="match status" value="1"/>
</dbReference>